<keyword evidence="3" id="KW-0963">Cytoplasm</keyword>
<evidence type="ECO:0000313" key="10">
    <source>
        <dbReference type="Proteomes" id="UP000250235"/>
    </source>
</evidence>
<name>A0A2Z7CS68_9LAMI</name>
<protein>
    <recommendedName>
        <fullName evidence="11">Lipase-like PAD4</fullName>
    </recommendedName>
</protein>
<evidence type="ECO:0000259" key="7">
    <source>
        <dbReference type="Pfam" id="PF01764"/>
    </source>
</evidence>
<dbReference type="GO" id="GO:0005737">
    <property type="term" value="C:cytoplasm"/>
    <property type="evidence" value="ECO:0007669"/>
    <property type="project" value="UniProtKB-SubCell"/>
</dbReference>
<organism evidence="9 10">
    <name type="scientific">Dorcoceras hygrometricum</name>
    <dbReference type="NCBI Taxonomy" id="472368"/>
    <lineage>
        <taxon>Eukaryota</taxon>
        <taxon>Viridiplantae</taxon>
        <taxon>Streptophyta</taxon>
        <taxon>Embryophyta</taxon>
        <taxon>Tracheophyta</taxon>
        <taxon>Spermatophyta</taxon>
        <taxon>Magnoliopsida</taxon>
        <taxon>eudicotyledons</taxon>
        <taxon>Gunneridae</taxon>
        <taxon>Pentapetalae</taxon>
        <taxon>asterids</taxon>
        <taxon>lamiids</taxon>
        <taxon>Lamiales</taxon>
        <taxon>Gesneriaceae</taxon>
        <taxon>Didymocarpoideae</taxon>
        <taxon>Trichosporeae</taxon>
        <taxon>Loxocarpinae</taxon>
        <taxon>Dorcoceras</taxon>
    </lineage>
</organism>
<dbReference type="GO" id="GO:0016787">
    <property type="term" value="F:hydrolase activity"/>
    <property type="evidence" value="ECO:0007669"/>
    <property type="project" value="UniProtKB-KW"/>
</dbReference>
<dbReference type="InterPro" id="IPR002921">
    <property type="entry name" value="Fungal_lipase-type"/>
</dbReference>
<dbReference type="PANTHER" id="PTHR47413:SF2">
    <property type="entry name" value="LIPASE-LIKE PAD4"/>
    <property type="match status" value="1"/>
</dbReference>
<feature type="domain" description="EDS1 EP" evidence="8">
    <location>
        <begin position="336"/>
        <end position="544"/>
    </location>
</feature>
<proteinExistence type="predicted"/>
<dbReference type="GO" id="GO:0006952">
    <property type="term" value="P:defense response"/>
    <property type="evidence" value="ECO:0007669"/>
    <property type="project" value="UniProtKB-KW"/>
</dbReference>
<evidence type="ECO:0000256" key="4">
    <source>
        <dbReference type="ARBA" id="ARBA00022801"/>
    </source>
</evidence>
<keyword evidence="6" id="KW-0539">Nucleus</keyword>
<evidence type="ECO:0000256" key="2">
    <source>
        <dbReference type="ARBA" id="ARBA00004496"/>
    </source>
</evidence>
<dbReference type="GO" id="GO:0005634">
    <property type="term" value="C:nucleus"/>
    <property type="evidence" value="ECO:0007669"/>
    <property type="project" value="UniProtKB-SubCell"/>
</dbReference>
<feature type="domain" description="Fungal lipase-type" evidence="7">
    <location>
        <begin position="32"/>
        <end position="143"/>
    </location>
</feature>
<evidence type="ECO:0000256" key="1">
    <source>
        <dbReference type="ARBA" id="ARBA00004123"/>
    </source>
</evidence>
<evidence type="ECO:0008006" key="11">
    <source>
        <dbReference type="Google" id="ProtNLM"/>
    </source>
</evidence>
<keyword evidence="4" id="KW-0378">Hydrolase</keyword>
<keyword evidence="10" id="KW-1185">Reference proteome</keyword>
<dbReference type="EMBL" id="KQ995246">
    <property type="protein sequence ID" value="KZV47589.1"/>
    <property type="molecule type" value="Genomic_DNA"/>
</dbReference>
<accession>A0A2Z7CS68</accession>
<dbReference type="Gene3D" id="3.40.50.1820">
    <property type="entry name" value="alpha/beta hydrolase"/>
    <property type="match status" value="1"/>
</dbReference>
<evidence type="ECO:0000313" key="9">
    <source>
        <dbReference type="EMBL" id="KZV47589.1"/>
    </source>
</evidence>
<dbReference type="SUPFAM" id="SSF53474">
    <property type="entry name" value="alpha/beta-Hydrolases"/>
    <property type="match status" value="1"/>
</dbReference>
<comment type="subcellular location">
    <subcellularLocation>
        <location evidence="2">Cytoplasm</location>
    </subcellularLocation>
    <subcellularLocation>
        <location evidence="1">Nucleus</location>
    </subcellularLocation>
</comment>
<dbReference type="Pfam" id="PF18117">
    <property type="entry name" value="EDS1_EP"/>
    <property type="match status" value="1"/>
</dbReference>
<dbReference type="InterPro" id="IPR029058">
    <property type="entry name" value="AB_hydrolase_fold"/>
</dbReference>
<evidence type="ECO:0000256" key="3">
    <source>
        <dbReference type="ARBA" id="ARBA00022490"/>
    </source>
</evidence>
<reference evidence="9 10" key="1">
    <citation type="journal article" date="2015" name="Proc. Natl. Acad. Sci. U.S.A.">
        <title>The resurrection genome of Boea hygrometrica: A blueprint for survival of dehydration.</title>
        <authorList>
            <person name="Xiao L."/>
            <person name="Yang G."/>
            <person name="Zhang L."/>
            <person name="Yang X."/>
            <person name="Zhao S."/>
            <person name="Ji Z."/>
            <person name="Zhou Q."/>
            <person name="Hu M."/>
            <person name="Wang Y."/>
            <person name="Chen M."/>
            <person name="Xu Y."/>
            <person name="Jin H."/>
            <person name="Xiao X."/>
            <person name="Hu G."/>
            <person name="Bao F."/>
            <person name="Hu Y."/>
            <person name="Wan P."/>
            <person name="Li L."/>
            <person name="Deng X."/>
            <person name="Kuang T."/>
            <person name="Xiang C."/>
            <person name="Zhu J.K."/>
            <person name="Oliver M.J."/>
            <person name="He Y."/>
        </authorList>
    </citation>
    <scope>NUCLEOTIDE SEQUENCE [LARGE SCALE GENOMIC DNA]</scope>
    <source>
        <strain evidence="10">cv. XS01</strain>
    </source>
</reference>
<gene>
    <name evidence="9" type="ORF">F511_12858</name>
</gene>
<evidence type="ECO:0000259" key="8">
    <source>
        <dbReference type="Pfam" id="PF18117"/>
    </source>
</evidence>
<dbReference type="OrthoDB" id="426718at2759"/>
<dbReference type="Proteomes" id="UP000250235">
    <property type="component" value="Unassembled WGS sequence"/>
</dbReference>
<dbReference type="InterPro" id="IPR041266">
    <property type="entry name" value="EDS1_EP"/>
</dbReference>
<dbReference type="PANTHER" id="PTHR47413">
    <property type="entry name" value="LIPASE-LIKE PAD4"/>
    <property type="match status" value="1"/>
</dbReference>
<evidence type="ECO:0000256" key="5">
    <source>
        <dbReference type="ARBA" id="ARBA00022821"/>
    </source>
</evidence>
<dbReference type="GO" id="GO:0006629">
    <property type="term" value="P:lipid metabolic process"/>
    <property type="evidence" value="ECO:0007669"/>
    <property type="project" value="InterPro"/>
</dbReference>
<evidence type="ECO:0000256" key="6">
    <source>
        <dbReference type="ARBA" id="ARBA00023242"/>
    </source>
</evidence>
<dbReference type="CDD" id="cd00519">
    <property type="entry name" value="Lipase_3"/>
    <property type="match status" value="1"/>
</dbReference>
<dbReference type="AlphaFoldDB" id="A0A2Z7CS68"/>
<dbReference type="Pfam" id="PF01764">
    <property type="entry name" value="Lipase_3"/>
    <property type="match status" value="1"/>
</dbReference>
<keyword evidence="5" id="KW-0611">Plant defense</keyword>
<sequence>MVGILPEERCGNLVELQTVCGGAFDAFPRGGEEAVMVHSGLLQLFVHFYNSQVFQQKILEIVNECKSVVFTGHSLGGAIASLSALWLLTNIQTNSSFISVFCITYGSPMLGNEPFSQAILQERWAGNFCHVVARHDLLPRLLFAASQLFDSQFHALFQLWHLSMAGPYFGQIAHQISDDKRDYLFEKVLACVACRSQGGGDRETSLFWPFGSYLFCTDEGAICLDNAVAIVKFLYLVMMKGSATSGIEDHLEYGKYVEKYCWQYLLKTNSVDACFSESSNDAGITLALRSLELTTQESAYGDAKDCLLKARQIGCKRNLNNAKMAVNLAKITPLRAQIEWYKVFCDDSDEKLGYYDSFKLRSASKRGSKVNMNRLRLGWFWDELIDMLQTNKLTHDFHKLAKYVNAAQFYKLLVEPLEIAEYYRNGEHKKNGHYIEHGRQRRFKMFDKWWRDRNVGDEENNPRTKFASLTQDSCFWARVEEARDCIYEFRGEVEKGNSTLLLEKIEKFEQYASSMVIRKEVSVDVLAENSSYSLFREEWKELKSQLQLLQPNFPDFHDGMVL</sequence>